<dbReference type="Proteomes" id="UP000178227">
    <property type="component" value="Unassembled WGS sequence"/>
</dbReference>
<feature type="transmembrane region" description="Helical" evidence="1">
    <location>
        <begin position="12"/>
        <end position="36"/>
    </location>
</feature>
<organism evidence="2 3">
    <name type="scientific">Candidatus Yanofskybacteria bacterium RIFCSPLOWO2_01_FULL_42_49</name>
    <dbReference type="NCBI Taxonomy" id="1802694"/>
    <lineage>
        <taxon>Bacteria</taxon>
        <taxon>Candidatus Yanofskyibacteriota</taxon>
    </lineage>
</organism>
<keyword evidence="1" id="KW-1133">Transmembrane helix</keyword>
<comment type="caution">
    <text evidence="2">The sequence shown here is derived from an EMBL/GenBank/DDBJ whole genome shotgun (WGS) entry which is preliminary data.</text>
</comment>
<dbReference type="EMBL" id="MGKI01000011">
    <property type="protein sequence ID" value="OGN22501.1"/>
    <property type="molecule type" value="Genomic_DNA"/>
</dbReference>
<keyword evidence="1" id="KW-0472">Membrane</keyword>
<evidence type="ECO:0008006" key="4">
    <source>
        <dbReference type="Google" id="ProtNLM"/>
    </source>
</evidence>
<gene>
    <name evidence="2" type="ORF">A2918_01935</name>
</gene>
<protein>
    <recommendedName>
        <fullName evidence="4">Cell division protein FtsL</fullName>
    </recommendedName>
</protein>
<dbReference type="AlphaFoldDB" id="A0A1F8GB37"/>
<keyword evidence="1" id="KW-0812">Transmembrane</keyword>
<evidence type="ECO:0000313" key="2">
    <source>
        <dbReference type="EMBL" id="OGN22501.1"/>
    </source>
</evidence>
<evidence type="ECO:0000313" key="3">
    <source>
        <dbReference type="Proteomes" id="UP000178227"/>
    </source>
</evidence>
<proteinExistence type="predicted"/>
<name>A0A1F8GB37_9BACT</name>
<reference evidence="2 3" key="1">
    <citation type="journal article" date="2016" name="Nat. Commun.">
        <title>Thousands of microbial genomes shed light on interconnected biogeochemical processes in an aquifer system.</title>
        <authorList>
            <person name="Anantharaman K."/>
            <person name="Brown C.T."/>
            <person name="Hug L.A."/>
            <person name="Sharon I."/>
            <person name="Castelle C.J."/>
            <person name="Probst A.J."/>
            <person name="Thomas B.C."/>
            <person name="Singh A."/>
            <person name="Wilkins M.J."/>
            <person name="Karaoz U."/>
            <person name="Brodie E.L."/>
            <person name="Williams K.H."/>
            <person name="Hubbard S.S."/>
            <person name="Banfield J.F."/>
        </authorList>
    </citation>
    <scope>NUCLEOTIDE SEQUENCE [LARGE SCALE GENOMIC DNA]</scope>
</reference>
<sequence length="106" mass="11684">MTRNPQNIAVFNYTHLGVLNVFLSAAAIFLMIYYVIVSNIITASSYQIGLLNDEFSGLMETNGLLTAQKLSIEDSSAILNFAESHYMIEARHVTHIFGSGEVAALR</sequence>
<dbReference type="STRING" id="1802694.A2918_01935"/>
<accession>A0A1F8GB37</accession>
<evidence type="ECO:0000256" key="1">
    <source>
        <dbReference type="SAM" id="Phobius"/>
    </source>
</evidence>